<keyword evidence="4" id="KW-1185">Reference proteome</keyword>
<dbReference type="AlphaFoldDB" id="A0A2W2C441"/>
<protein>
    <recommendedName>
        <fullName evidence="2">General stress protein 17M-like domain-containing protein</fullName>
    </recommendedName>
</protein>
<evidence type="ECO:0000313" key="4">
    <source>
        <dbReference type="Proteomes" id="UP000248745"/>
    </source>
</evidence>
<dbReference type="EMBL" id="QKTW01000002">
    <property type="protein sequence ID" value="PZF74893.1"/>
    <property type="molecule type" value="Genomic_DNA"/>
</dbReference>
<keyword evidence="1" id="KW-1133">Transmembrane helix</keyword>
<dbReference type="OrthoDB" id="1354971at2"/>
<comment type="caution">
    <text evidence="3">The sequence shown here is derived from an EMBL/GenBank/DDBJ whole genome shotgun (WGS) entry which is preliminary data.</text>
</comment>
<dbReference type="PANTHER" id="PTHR36109">
    <property type="entry name" value="MEMBRANE PROTEIN-RELATED"/>
    <property type="match status" value="1"/>
</dbReference>
<dbReference type="PANTHER" id="PTHR36109:SF2">
    <property type="entry name" value="MEMBRANE PROTEIN"/>
    <property type="match status" value="1"/>
</dbReference>
<proteinExistence type="predicted"/>
<dbReference type="RefSeq" id="WP_110997099.1">
    <property type="nucleotide sequence ID" value="NZ_QKTW01000002.1"/>
</dbReference>
<reference evidence="3 4" key="1">
    <citation type="submission" date="2018-06" db="EMBL/GenBank/DDBJ databases">
        <title>Mucibacter soli gen. nov., sp. nov., a new member of the family Chitinophagaceae producing mucin.</title>
        <authorList>
            <person name="Kim M.-K."/>
            <person name="Park S."/>
            <person name="Kim T.-S."/>
            <person name="Joung Y."/>
            <person name="Han J.-H."/>
            <person name="Kim S.B."/>
        </authorList>
    </citation>
    <scope>NUCLEOTIDE SEQUENCE [LARGE SCALE GENOMIC DNA]</scope>
    <source>
        <strain evidence="3 4">R1-15</strain>
    </source>
</reference>
<gene>
    <name evidence="3" type="ORF">DN068_01475</name>
</gene>
<name>A0A2W2C441_9BACT</name>
<evidence type="ECO:0000256" key="1">
    <source>
        <dbReference type="SAM" id="Phobius"/>
    </source>
</evidence>
<keyword evidence="1" id="KW-0472">Membrane</keyword>
<organism evidence="3 4">
    <name type="scientific">Taibaiella soli</name>
    <dbReference type="NCBI Taxonomy" id="1649169"/>
    <lineage>
        <taxon>Bacteria</taxon>
        <taxon>Pseudomonadati</taxon>
        <taxon>Bacteroidota</taxon>
        <taxon>Chitinophagia</taxon>
        <taxon>Chitinophagales</taxon>
        <taxon>Chitinophagaceae</taxon>
        <taxon>Taibaiella</taxon>
    </lineage>
</organism>
<sequence length="165" mass="17103">MKSTIGVYDTHDKAIEAVHELQKAGYSQKHITLLGQAEIKDEHMQIKTVNPGKVAVTEVGIGAVVGPVIGALAGAGIFAIPGLGFLFGAGALVGAIAGFDFGIIGGGIVSALTMLGLKSDAASLYDQHLKEGKFIVIVHGTMDEITKAKEILEAHGGHIELDIHL</sequence>
<evidence type="ECO:0000313" key="3">
    <source>
        <dbReference type="EMBL" id="PZF74893.1"/>
    </source>
</evidence>
<evidence type="ECO:0000259" key="2">
    <source>
        <dbReference type="Pfam" id="PF11181"/>
    </source>
</evidence>
<feature type="domain" description="General stress protein 17M-like" evidence="2">
    <location>
        <begin position="4"/>
        <end position="72"/>
    </location>
</feature>
<accession>A0A2W2C441</accession>
<keyword evidence="1" id="KW-0812">Transmembrane</keyword>
<dbReference type="Pfam" id="PF11181">
    <property type="entry name" value="YflT"/>
    <property type="match status" value="1"/>
</dbReference>
<dbReference type="InterPro" id="IPR025889">
    <property type="entry name" value="GSP17M-like_dom"/>
</dbReference>
<feature type="transmembrane region" description="Helical" evidence="1">
    <location>
        <begin position="86"/>
        <end position="109"/>
    </location>
</feature>
<feature type="transmembrane region" description="Helical" evidence="1">
    <location>
        <begin position="54"/>
        <end position="80"/>
    </location>
</feature>
<dbReference type="InterPro" id="IPR052948">
    <property type="entry name" value="Low_temp-induced_all0457"/>
</dbReference>
<dbReference type="Proteomes" id="UP000248745">
    <property type="component" value="Unassembled WGS sequence"/>
</dbReference>